<dbReference type="Pfam" id="PF06201">
    <property type="entry name" value="PITH"/>
    <property type="match status" value="1"/>
</dbReference>
<feature type="domain" description="PITH" evidence="2">
    <location>
        <begin position="1"/>
        <end position="54"/>
    </location>
</feature>
<dbReference type="Proteomes" id="UP001418222">
    <property type="component" value="Unassembled WGS sequence"/>
</dbReference>
<dbReference type="PROSITE" id="PS51532">
    <property type="entry name" value="PITH"/>
    <property type="match status" value="1"/>
</dbReference>
<keyword evidence="4" id="KW-1185">Reference proteome</keyword>
<comment type="caution">
    <text evidence="3">The sequence shown here is derived from an EMBL/GenBank/DDBJ whole genome shotgun (WGS) entry which is preliminary data.</text>
</comment>
<accession>A0AAP0B0A2</accession>
<dbReference type="Gene3D" id="2.60.120.470">
    <property type="entry name" value="PITH domain"/>
    <property type="match status" value="1"/>
</dbReference>
<evidence type="ECO:0000259" key="2">
    <source>
        <dbReference type="PROSITE" id="PS51532"/>
    </source>
</evidence>
<dbReference type="AlphaFoldDB" id="A0AAP0B0A2"/>
<dbReference type="PANTHER" id="PTHR12175:SF1">
    <property type="entry name" value="PITH DOMAIN-CONTAINING PROTEIN 1"/>
    <property type="match status" value="1"/>
</dbReference>
<name>A0AAP0B0A2_9ASPA</name>
<dbReference type="SUPFAM" id="SSF49785">
    <property type="entry name" value="Galactose-binding domain-like"/>
    <property type="match status" value="1"/>
</dbReference>
<comment type="similarity">
    <text evidence="1">Belongs to the PITHD1 family.</text>
</comment>
<dbReference type="GO" id="GO:0005737">
    <property type="term" value="C:cytoplasm"/>
    <property type="evidence" value="ECO:0007669"/>
    <property type="project" value="UniProtKB-ARBA"/>
</dbReference>
<gene>
    <name evidence="3" type="ORF">KSP39_PZI020145</name>
</gene>
<reference evidence="3 4" key="1">
    <citation type="journal article" date="2022" name="Nat. Plants">
        <title>Genomes of leafy and leafless Platanthera orchids illuminate the evolution of mycoheterotrophy.</title>
        <authorList>
            <person name="Li M.H."/>
            <person name="Liu K.W."/>
            <person name="Li Z."/>
            <person name="Lu H.C."/>
            <person name="Ye Q.L."/>
            <person name="Zhang D."/>
            <person name="Wang J.Y."/>
            <person name="Li Y.F."/>
            <person name="Zhong Z.M."/>
            <person name="Liu X."/>
            <person name="Yu X."/>
            <person name="Liu D.K."/>
            <person name="Tu X.D."/>
            <person name="Liu B."/>
            <person name="Hao Y."/>
            <person name="Liao X.Y."/>
            <person name="Jiang Y.T."/>
            <person name="Sun W.H."/>
            <person name="Chen J."/>
            <person name="Chen Y.Q."/>
            <person name="Ai Y."/>
            <person name="Zhai J.W."/>
            <person name="Wu S.S."/>
            <person name="Zhou Z."/>
            <person name="Hsiao Y.Y."/>
            <person name="Wu W.L."/>
            <person name="Chen Y.Y."/>
            <person name="Lin Y.F."/>
            <person name="Hsu J.L."/>
            <person name="Li C.Y."/>
            <person name="Wang Z.W."/>
            <person name="Zhao X."/>
            <person name="Zhong W.Y."/>
            <person name="Ma X.K."/>
            <person name="Ma L."/>
            <person name="Huang J."/>
            <person name="Chen G.Z."/>
            <person name="Huang M.Z."/>
            <person name="Huang L."/>
            <person name="Peng D.H."/>
            <person name="Luo Y.B."/>
            <person name="Zou S.Q."/>
            <person name="Chen S.P."/>
            <person name="Lan S."/>
            <person name="Tsai W.C."/>
            <person name="Van de Peer Y."/>
            <person name="Liu Z.J."/>
        </authorList>
    </citation>
    <scope>NUCLEOTIDE SEQUENCE [LARGE SCALE GENOMIC DNA]</scope>
    <source>
        <strain evidence="3">Lor287</strain>
    </source>
</reference>
<dbReference type="PANTHER" id="PTHR12175">
    <property type="entry name" value="AD039 HT014 THIOREDOXIN FAMILY TRP26"/>
    <property type="match status" value="1"/>
</dbReference>
<evidence type="ECO:0000256" key="1">
    <source>
        <dbReference type="ARBA" id="ARBA00025788"/>
    </source>
</evidence>
<protein>
    <recommendedName>
        <fullName evidence="2">PITH domain-containing protein</fullName>
    </recommendedName>
</protein>
<dbReference type="InterPro" id="IPR008979">
    <property type="entry name" value="Galactose-bd-like_sf"/>
</dbReference>
<dbReference type="InterPro" id="IPR010400">
    <property type="entry name" value="PITH_dom"/>
</dbReference>
<organism evidence="3 4">
    <name type="scientific">Platanthera zijinensis</name>
    <dbReference type="NCBI Taxonomy" id="2320716"/>
    <lineage>
        <taxon>Eukaryota</taxon>
        <taxon>Viridiplantae</taxon>
        <taxon>Streptophyta</taxon>
        <taxon>Embryophyta</taxon>
        <taxon>Tracheophyta</taxon>
        <taxon>Spermatophyta</taxon>
        <taxon>Magnoliopsida</taxon>
        <taxon>Liliopsida</taxon>
        <taxon>Asparagales</taxon>
        <taxon>Orchidaceae</taxon>
        <taxon>Orchidoideae</taxon>
        <taxon>Orchideae</taxon>
        <taxon>Orchidinae</taxon>
        <taxon>Platanthera</taxon>
    </lineage>
</organism>
<evidence type="ECO:0000313" key="4">
    <source>
        <dbReference type="Proteomes" id="UP001418222"/>
    </source>
</evidence>
<dbReference type="InterPro" id="IPR037047">
    <property type="entry name" value="PITH_dom_sf"/>
</dbReference>
<evidence type="ECO:0000313" key="3">
    <source>
        <dbReference type="EMBL" id="KAK8921733.1"/>
    </source>
</evidence>
<sequence length="61" mass="6923">MSLRYARFQSAASLTLHFPVNFGAETTKIHYIGLRGEATQLKRDAVANIVYELYPNPSEHK</sequence>
<proteinExistence type="inferred from homology"/>
<dbReference type="EMBL" id="JBBWWQ010000018">
    <property type="protein sequence ID" value="KAK8921733.1"/>
    <property type="molecule type" value="Genomic_DNA"/>
</dbReference>
<dbReference type="InterPro" id="IPR045099">
    <property type="entry name" value="PITH1-like"/>
</dbReference>